<dbReference type="InterPro" id="IPR007529">
    <property type="entry name" value="Znf_HIT"/>
</dbReference>
<keyword evidence="5" id="KW-1185">Reference proteome</keyword>
<evidence type="ECO:0000256" key="1">
    <source>
        <dbReference type="PROSITE-ProRule" id="PRU00453"/>
    </source>
</evidence>
<evidence type="ECO:0000313" key="4">
    <source>
        <dbReference type="EMBL" id="KAF7721801.1"/>
    </source>
</evidence>
<protein>
    <recommendedName>
        <fullName evidence="3">HIT-type domain-containing protein</fullName>
    </recommendedName>
</protein>
<dbReference type="EMBL" id="JABAYA010000234">
    <property type="protein sequence ID" value="KAF7721801.1"/>
    <property type="molecule type" value="Genomic_DNA"/>
</dbReference>
<dbReference type="Proteomes" id="UP000605846">
    <property type="component" value="Unassembled WGS sequence"/>
</dbReference>
<organism evidence="4 5">
    <name type="scientific">Apophysomyces ossiformis</name>
    <dbReference type="NCBI Taxonomy" id="679940"/>
    <lineage>
        <taxon>Eukaryota</taxon>
        <taxon>Fungi</taxon>
        <taxon>Fungi incertae sedis</taxon>
        <taxon>Mucoromycota</taxon>
        <taxon>Mucoromycotina</taxon>
        <taxon>Mucoromycetes</taxon>
        <taxon>Mucorales</taxon>
        <taxon>Mucorineae</taxon>
        <taxon>Mucoraceae</taxon>
        <taxon>Apophysomyces</taxon>
    </lineage>
</organism>
<reference evidence="4" key="1">
    <citation type="submission" date="2020-01" db="EMBL/GenBank/DDBJ databases">
        <title>Genome Sequencing of Three Apophysomyces-Like Fungal Strains Confirms a Novel Fungal Genus in the Mucoromycota with divergent Burkholderia-like Endosymbiotic Bacteria.</title>
        <authorList>
            <person name="Stajich J.E."/>
            <person name="Macias A.M."/>
            <person name="Carter-House D."/>
            <person name="Lovett B."/>
            <person name="Kasson L.R."/>
            <person name="Berry K."/>
            <person name="Grigoriev I."/>
            <person name="Chang Y."/>
            <person name="Spatafora J."/>
            <person name="Kasson M.T."/>
        </authorList>
    </citation>
    <scope>NUCLEOTIDE SEQUENCE</scope>
    <source>
        <strain evidence="4">NRRL A-21654</strain>
    </source>
</reference>
<evidence type="ECO:0000256" key="2">
    <source>
        <dbReference type="SAM" id="Coils"/>
    </source>
</evidence>
<accession>A0A8H7EMN7</accession>
<dbReference type="PANTHER" id="PTHR15555">
    <property type="entry name" value="ZINC FINGER HIT DOMAIN CONTAINING PROTEIN 2 PROTEIN FON -RELATED"/>
    <property type="match status" value="1"/>
</dbReference>
<dbReference type="AlphaFoldDB" id="A0A8H7EMN7"/>
<dbReference type="Pfam" id="PF04438">
    <property type="entry name" value="zf-HIT"/>
    <property type="match status" value="1"/>
</dbReference>
<feature type="coiled-coil region" evidence="2">
    <location>
        <begin position="76"/>
        <end position="103"/>
    </location>
</feature>
<dbReference type="CDD" id="cd23024">
    <property type="entry name" value="zf-HIT_ZNHIT2-3"/>
    <property type="match status" value="1"/>
</dbReference>
<dbReference type="InterPro" id="IPR039646">
    <property type="entry name" value="ZNHIT2"/>
</dbReference>
<dbReference type="GO" id="GO:0008270">
    <property type="term" value="F:zinc ion binding"/>
    <property type="evidence" value="ECO:0007669"/>
    <property type="project" value="UniProtKB-UniRule"/>
</dbReference>
<sequence>MPSLHIVDDSQEPKDAQPLCNICQRQFSSYICPRCNLKYCSLACYKDLQHAQCTESFYKDNVTAEIQSRSLDETSRRRMMDMLRRFERENDEAAEDEEDDDDEDHFIKRFAGIDIENVDANDLWDKLSPEERHEFEQLISKMEQHQAVTDWVELPEYHPWWKRTRKMVQTSDERTDDIPPLPTPLPDFTKMCRSTTRPNVHLLWNLLNIVMTYCYLMRRSMGEPLEDVDDTVEVIESLSVLFSTATDNVYSNVADILVDVVEHILNSEKQSDQQLSTPDSSQRSELQLLLLDDILALLERGDFVRAAADMWRILQQLTHRMKKKKIMLAARKAQFYLAFAAYASRHVADTELSSFENVKIAVAAERERVLLDKETFAKHEQAARKAMERVHDTVKPKISEL</sequence>
<evidence type="ECO:0000259" key="3">
    <source>
        <dbReference type="PROSITE" id="PS51083"/>
    </source>
</evidence>
<dbReference type="SUPFAM" id="SSF144232">
    <property type="entry name" value="HIT/MYND zinc finger-like"/>
    <property type="match status" value="1"/>
</dbReference>
<dbReference type="Gene3D" id="3.30.60.190">
    <property type="match status" value="1"/>
</dbReference>
<proteinExistence type="predicted"/>
<dbReference type="PROSITE" id="PS51083">
    <property type="entry name" value="ZF_HIT"/>
    <property type="match status" value="1"/>
</dbReference>
<dbReference type="OrthoDB" id="18412at2759"/>
<keyword evidence="1" id="KW-0863">Zinc-finger</keyword>
<feature type="domain" description="HIT-type" evidence="3">
    <location>
        <begin position="20"/>
        <end position="53"/>
    </location>
</feature>
<keyword evidence="1" id="KW-0479">Metal-binding</keyword>
<dbReference type="PANTHER" id="PTHR15555:SF0">
    <property type="entry name" value="ZINC FINGER HIT DOMAIN-CONTAINING PROTEIN 2"/>
    <property type="match status" value="1"/>
</dbReference>
<keyword evidence="2" id="KW-0175">Coiled coil</keyword>
<gene>
    <name evidence="4" type="ORF">EC973_004126</name>
</gene>
<name>A0A8H7EMN7_9FUNG</name>
<keyword evidence="1" id="KW-0862">Zinc</keyword>
<evidence type="ECO:0000313" key="5">
    <source>
        <dbReference type="Proteomes" id="UP000605846"/>
    </source>
</evidence>
<comment type="caution">
    <text evidence="4">The sequence shown here is derived from an EMBL/GenBank/DDBJ whole genome shotgun (WGS) entry which is preliminary data.</text>
</comment>